<keyword evidence="2" id="KW-1185">Reference proteome</keyword>
<evidence type="ECO:0000313" key="2">
    <source>
        <dbReference type="Proteomes" id="UP001060170"/>
    </source>
</evidence>
<accession>A0ACC0EE30</accession>
<comment type="caution">
    <text evidence="1">The sequence shown here is derived from an EMBL/GenBank/DDBJ whole genome shotgun (WGS) entry which is preliminary data.</text>
</comment>
<proteinExistence type="predicted"/>
<evidence type="ECO:0000313" key="1">
    <source>
        <dbReference type="EMBL" id="KAI7949690.1"/>
    </source>
</evidence>
<dbReference type="Proteomes" id="UP001060170">
    <property type="component" value="Chromosome 8"/>
</dbReference>
<sequence length="666" mass="75422">MLFSSVPTLVSLLSVATLATSSSVSKLERRSTKVHAPYTNVYIMRQHIDYTNGSLPIYTPDGNIAFQFVKNVHDKRQGVSSTMLMTNSLQPILKFRSTNDVCGINSDYLEPNFPGSAQHKVELYTNGALQDHWRFSFLAPPGVRLNFRFDRNYWNKEGKVYAEVKGHDDVLLAKFKNEERKDSWLLQGHKKVKTYTLYSTAGAPQVELVSLNIRKMQVIGIPSLFSLLVALTSITQTASSSVPKLARRHDSHAPFTDVYIMRQKMDYSHGPLKIYRPDGDVIFQFSKSMQDPIQGVSKTTIMDHFSQAILLLESKQDICALQTNYNQADPGWKQREFTIYPRGILPDVWVFNYVDSSGQRRYFKLERDALDKEGKIYEQIKGKNGDLVARLKDEVRTDPWLTAGTGSDEVATYTLLRTDDSPQVELVTLMGLVFSRVHDLTKMQFLSVSAIVSLLVVSVFAEQVVTQSKLERRYRKDPPLPITYIMQDGLNYSTGPLKIWNPDGSIAYLFDKGMRDYAEGISWTFLMNPLYQTVLRLDSVDDICGTTSHYSEPDVPGGHLSSFEIRPRGALKDHWKGSFRNQSGEIFHVVFERNYSNKSGIVYTQGKGKTRILVAELREEVRHELWLSTKSKGVKAYILSCTADAPQAELLALMGLVNTRVHDCGL</sequence>
<name>A0ACC0EE30_9BASI</name>
<reference evidence="2" key="2">
    <citation type="journal article" date="2018" name="Mol. Plant Microbe Interact.">
        <title>Genome sequence resources for the wheat stripe rust pathogen (Puccinia striiformis f. sp. tritici) and the barley stripe rust pathogen (Puccinia striiformis f. sp. hordei).</title>
        <authorList>
            <person name="Xia C."/>
            <person name="Wang M."/>
            <person name="Yin C."/>
            <person name="Cornejo O.E."/>
            <person name="Hulbert S.H."/>
            <person name="Chen X."/>
        </authorList>
    </citation>
    <scope>NUCLEOTIDE SEQUENCE [LARGE SCALE GENOMIC DNA]</scope>
    <source>
        <strain evidence="2">93-210</strain>
    </source>
</reference>
<reference evidence="2" key="1">
    <citation type="journal article" date="2018" name="BMC Genomics">
        <title>Genomic insights into host adaptation between the wheat stripe rust pathogen (Puccinia striiformis f. sp. tritici) and the barley stripe rust pathogen (Puccinia striiformis f. sp. hordei).</title>
        <authorList>
            <person name="Xia C."/>
            <person name="Wang M."/>
            <person name="Yin C."/>
            <person name="Cornejo O.E."/>
            <person name="Hulbert S.H."/>
            <person name="Chen X."/>
        </authorList>
    </citation>
    <scope>NUCLEOTIDE SEQUENCE [LARGE SCALE GENOMIC DNA]</scope>
    <source>
        <strain evidence="2">93-210</strain>
    </source>
</reference>
<protein>
    <submittedName>
        <fullName evidence="1">Uncharacterized protein</fullName>
    </submittedName>
</protein>
<dbReference type="EMBL" id="CM045872">
    <property type="protein sequence ID" value="KAI7949690.1"/>
    <property type="molecule type" value="Genomic_DNA"/>
</dbReference>
<gene>
    <name evidence="1" type="ORF">MJO28_008511</name>
</gene>
<organism evidence="1 2">
    <name type="scientific">Puccinia striiformis f. sp. tritici</name>
    <dbReference type="NCBI Taxonomy" id="168172"/>
    <lineage>
        <taxon>Eukaryota</taxon>
        <taxon>Fungi</taxon>
        <taxon>Dikarya</taxon>
        <taxon>Basidiomycota</taxon>
        <taxon>Pucciniomycotina</taxon>
        <taxon>Pucciniomycetes</taxon>
        <taxon>Pucciniales</taxon>
        <taxon>Pucciniaceae</taxon>
        <taxon>Puccinia</taxon>
    </lineage>
</organism>
<reference evidence="1 2" key="3">
    <citation type="journal article" date="2022" name="Microbiol. Spectr.">
        <title>Folding features and dynamics of 3D genome architecture in plant fungal pathogens.</title>
        <authorList>
            <person name="Xia C."/>
        </authorList>
    </citation>
    <scope>NUCLEOTIDE SEQUENCE [LARGE SCALE GENOMIC DNA]</scope>
    <source>
        <strain evidence="1 2">93-210</strain>
    </source>
</reference>